<evidence type="ECO:0000256" key="3">
    <source>
        <dbReference type="ARBA" id="ARBA00022801"/>
    </source>
</evidence>
<reference evidence="9" key="1">
    <citation type="submission" date="2017-02" db="EMBL/GenBank/DDBJ databases">
        <authorList>
            <person name="Varghese N."/>
            <person name="Submissions S."/>
        </authorList>
    </citation>
    <scope>NUCLEOTIDE SEQUENCE [LARGE SCALE GENOMIC DNA]</scope>
    <source>
        <strain evidence="9">ATCC 700200</strain>
    </source>
</reference>
<feature type="region of interest" description="Disordered" evidence="5">
    <location>
        <begin position="560"/>
        <end position="580"/>
    </location>
</feature>
<evidence type="ECO:0000313" key="9">
    <source>
        <dbReference type="Proteomes" id="UP000190774"/>
    </source>
</evidence>
<dbReference type="AlphaFoldDB" id="A0A1T4YBB0"/>
<dbReference type="InterPro" id="IPR050738">
    <property type="entry name" value="Sulfatase"/>
</dbReference>
<dbReference type="GO" id="GO:0046872">
    <property type="term" value="F:metal ion binding"/>
    <property type="evidence" value="ECO:0007669"/>
    <property type="project" value="UniProtKB-KW"/>
</dbReference>
<dbReference type="PANTHER" id="PTHR42693:SF53">
    <property type="entry name" value="ENDO-4-O-SULFATASE"/>
    <property type="match status" value="1"/>
</dbReference>
<dbReference type="Gene3D" id="3.30.1120.10">
    <property type="match status" value="1"/>
</dbReference>
<dbReference type="CDD" id="cd16025">
    <property type="entry name" value="PAS_like"/>
    <property type="match status" value="1"/>
</dbReference>
<dbReference type="RefSeq" id="WP_078813977.1">
    <property type="nucleotide sequence ID" value="NZ_FUYE01000008.1"/>
</dbReference>
<evidence type="ECO:0000256" key="1">
    <source>
        <dbReference type="ARBA" id="ARBA00008779"/>
    </source>
</evidence>
<dbReference type="STRING" id="48467.SAMN02745166_02809"/>
<keyword evidence="3" id="KW-0378">Hydrolase</keyword>
<accession>A0A1T4YBB0</accession>
<sequence>MRFTTLFSLVLLAASQVLAASRPNIILIMADDMGYSDLGCYGSEIQTPNLDALAHKGVRFTQFYNTGRCCPTRASLLTGLYPHQAGIGHMMEDKGLDGYRGELSRDSVTIAEVLKPAGYRTYMVGKWHVTKKTQPAGEQDKSNWPLQRGFDRFYGTIHGAGSFYDPNTLTRDNTFISPFADAEYQPKDFYYTDAIADNAVRFVADHSREHQKEPFFMYMAMTAPHWPMHAKPEDIAKYKGKYDAGYDAIRAARVAKMKKLGLLSDSWQVAAQAGGAWSEVGNREFEIRCMEVFAAMIDCLDQGVGRVVAELKKQGQYENTLILFLQDNGGCAEPMGRNGPFTPRADKPSLPAMAAADLQPDMIPKQTRDGYPIRQGYGVLPGPADTYHGYGEAWANVSNTPFREYKHWVHEGGVSTPLVAHWPQGIPAPRQDHLESQPAHLIDLMATCVDVAGATYPSEYQGHKITPLQGVSLKPAMAGESVNRQGPIFFEHEGNRAVRDGRWKLVAKGPRGEWELYDMEADRTEQNDLSSSQPERVKTLSEQWLVWAKKSQVIPWIWGLPHGDPLPAKKAGKRKKKENE</sequence>
<feature type="chain" id="PRO_5010518537" evidence="6">
    <location>
        <begin position="20"/>
        <end position="580"/>
    </location>
</feature>
<feature type="compositionally biased region" description="Basic residues" evidence="5">
    <location>
        <begin position="570"/>
        <end position="580"/>
    </location>
</feature>
<dbReference type="InterPro" id="IPR024607">
    <property type="entry name" value="Sulfatase_CS"/>
</dbReference>
<evidence type="ECO:0000256" key="6">
    <source>
        <dbReference type="SAM" id="SignalP"/>
    </source>
</evidence>
<dbReference type="Proteomes" id="UP000190774">
    <property type="component" value="Unassembled WGS sequence"/>
</dbReference>
<comment type="similarity">
    <text evidence="1">Belongs to the sulfatase family.</text>
</comment>
<evidence type="ECO:0000256" key="2">
    <source>
        <dbReference type="ARBA" id="ARBA00022723"/>
    </source>
</evidence>
<dbReference type="InterPro" id="IPR000917">
    <property type="entry name" value="Sulfatase_N"/>
</dbReference>
<dbReference type="Gene3D" id="3.40.720.10">
    <property type="entry name" value="Alkaline Phosphatase, subunit A"/>
    <property type="match status" value="1"/>
</dbReference>
<organism evidence="8 9">
    <name type="scientific">Prosthecobacter debontii</name>
    <dbReference type="NCBI Taxonomy" id="48467"/>
    <lineage>
        <taxon>Bacteria</taxon>
        <taxon>Pseudomonadati</taxon>
        <taxon>Verrucomicrobiota</taxon>
        <taxon>Verrucomicrobiia</taxon>
        <taxon>Verrucomicrobiales</taxon>
        <taxon>Verrucomicrobiaceae</taxon>
        <taxon>Prosthecobacter</taxon>
    </lineage>
</organism>
<dbReference type="OrthoDB" id="9762324at2"/>
<dbReference type="GO" id="GO:0004065">
    <property type="term" value="F:arylsulfatase activity"/>
    <property type="evidence" value="ECO:0007669"/>
    <property type="project" value="TreeGrafter"/>
</dbReference>
<name>A0A1T4YBB0_9BACT</name>
<dbReference type="PROSITE" id="PS00149">
    <property type="entry name" value="SULFATASE_2"/>
    <property type="match status" value="1"/>
</dbReference>
<dbReference type="SUPFAM" id="SSF53649">
    <property type="entry name" value="Alkaline phosphatase-like"/>
    <property type="match status" value="1"/>
</dbReference>
<dbReference type="EMBL" id="FUYE01000008">
    <property type="protein sequence ID" value="SKA98591.1"/>
    <property type="molecule type" value="Genomic_DNA"/>
</dbReference>
<proteinExistence type="inferred from homology"/>
<evidence type="ECO:0000256" key="5">
    <source>
        <dbReference type="SAM" id="MobiDB-lite"/>
    </source>
</evidence>
<keyword evidence="2" id="KW-0479">Metal-binding</keyword>
<dbReference type="PANTHER" id="PTHR42693">
    <property type="entry name" value="ARYLSULFATASE FAMILY MEMBER"/>
    <property type="match status" value="1"/>
</dbReference>
<keyword evidence="6" id="KW-0732">Signal</keyword>
<gene>
    <name evidence="8" type="ORF">SAMN02745166_02809</name>
</gene>
<keyword evidence="4" id="KW-0106">Calcium</keyword>
<dbReference type="Pfam" id="PF00884">
    <property type="entry name" value="Sulfatase"/>
    <property type="match status" value="1"/>
</dbReference>
<evidence type="ECO:0000313" key="8">
    <source>
        <dbReference type="EMBL" id="SKA98591.1"/>
    </source>
</evidence>
<protein>
    <submittedName>
        <fullName evidence="8">Arylsulfatase</fullName>
    </submittedName>
</protein>
<evidence type="ECO:0000259" key="7">
    <source>
        <dbReference type="Pfam" id="PF00884"/>
    </source>
</evidence>
<dbReference type="InterPro" id="IPR017850">
    <property type="entry name" value="Alkaline_phosphatase_core_sf"/>
</dbReference>
<keyword evidence="9" id="KW-1185">Reference proteome</keyword>
<evidence type="ECO:0000256" key="4">
    <source>
        <dbReference type="ARBA" id="ARBA00022837"/>
    </source>
</evidence>
<feature type="signal peptide" evidence="6">
    <location>
        <begin position="1"/>
        <end position="19"/>
    </location>
</feature>
<feature type="domain" description="Sulfatase N-terminal" evidence="7">
    <location>
        <begin position="23"/>
        <end position="454"/>
    </location>
</feature>